<reference evidence="3" key="1">
    <citation type="journal article" date="2014" name="Front. Microbiol.">
        <title>High frequency of phylogenetically diverse reductive dehalogenase-homologous genes in deep subseafloor sedimentary metagenomes.</title>
        <authorList>
            <person name="Kawai M."/>
            <person name="Futagami T."/>
            <person name="Toyoda A."/>
            <person name="Takaki Y."/>
            <person name="Nishi S."/>
            <person name="Hori S."/>
            <person name="Arai W."/>
            <person name="Tsubouchi T."/>
            <person name="Morono Y."/>
            <person name="Uchiyama I."/>
            <person name="Ito T."/>
            <person name="Fujiyama A."/>
            <person name="Inagaki F."/>
            <person name="Takami H."/>
        </authorList>
    </citation>
    <scope>NUCLEOTIDE SEQUENCE</scope>
    <source>
        <strain evidence="3">Expedition CK06-06</strain>
    </source>
</reference>
<accession>X0TSU1</accession>
<feature type="transmembrane region" description="Helical" evidence="2">
    <location>
        <begin position="106"/>
        <end position="127"/>
    </location>
</feature>
<keyword evidence="2" id="KW-0472">Membrane</keyword>
<dbReference type="NCBIfam" id="TIGR01760">
    <property type="entry name" value="tape_meas_TP901"/>
    <property type="match status" value="1"/>
</dbReference>
<dbReference type="InterPro" id="IPR010090">
    <property type="entry name" value="Phage_tape_meas"/>
</dbReference>
<sequence length="429" mass="45465">AMDLFGARAGPQLLPLLKAGEGGIEDLMNKAKELGITMSTEAATKAAEFTDRMTDLKGSLAGAGRTIGDTLIPAIIPMIEKVTEIVGKVVAWTKENPELVATITKVAAVVGVAAAVGGPILMLVSAFSAVAPAIALIGTVATGPIGLLILAVGAVYLAWKNWDKIVEFVGGFVEKIKGYLEDLKTIALEKVTEMIDWIIEKFEDLANLPKKMMDWGKNALSGFSEGIKSKIGGLGDACKSAGNKVKSFFGFESPPKEGPLSGSDKWMPNMMAMFGDGITGNIDLILEPLKYTGDQIEETIDNTTSAIGDLISEMKNAMESGLSNAFYSVLSGAKTFGEAMKDLWKDMIDAILQQIAKLAASWIINLIFPGGGLLSGILGFDKGGGVGYQFGGEVKKYQVGGLADTVMAKLDIGEYVISKPMTDFIKRFK</sequence>
<organism evidence="3">
    <name type="scientific">marine sediment metagenome</name>
    <dbReference type="NCBI Taxonomy" id="412755"/>
    <lineage>
        <taxon>unclassified sequences</taxon>
        <taxon>metagenomes</taxon>
        <taxon>ecological metagenomes</taxon>
    </lineage>
</organism>
<gene>
    <name evidence="3" type="ORF">S01H1_11422</name>
</gene>
<keyword evidence="1" id="KW-1188">Viral release from host cell</keyword>
<comment type="caution">
    <text evidence="3">The sequence shown here is derived from an EMBL/GenBank/DDBJ whole genome shotgun (WGS) entry which is preliminary data.</text>
</comment>
<evidence type="ECO:0000313" key="3">
    <source>
        <dbReference type="EMBL" id="GAF79210.1"/>
    </source>
</evidence>
<feature type="non-terminal residue" evidence="3">
    <location>
        <position position="1"/>
    </location>
</feature>
<evidence type="ECO:0000256" key="2">
    <source>
        <dbReference type="SAM" id="Phobius"/>
    </source>
</evidence>
<feature type="non-terminal residue" evidence="3">
    <location>
        <position position="429"/>
    </location>
</feature>
<proteinExistence type="predicted"/>
<dbReference type="AlphaFoldDB" id="X0TSU1"/>
<dbReference type="PANTHER" id="PTHR37813:SF1">
    <property type="entry name" value="FELS-2 PROPHAGE PROTEIN"/>
    <property type="match status" value="1"/>
</dbReference>
<evidence type="ECO:0008006" key="4">
    <source>
        <dbReference type="Google" id="ProtNLM"/>
    </source>
</evidence>
<keyword evidence="2" id="KW-1133">Transmembrane helix</keyword>
<name>X0TSU1_9ZZZZ</name>
<dbReference type="PANTHER" id="PTHR37813">
    <property type="entry name" value="FELS-2 PROPHAGE PROTEIN"/>
    <property type="match status" value="1"/>
</dbReference>
<protein>
    <recommendedName>
        <fullName evidence="4">Phage tail tape measure protein domain-containing protein</fullName>
    </recommendedName>
</protein>
<keyword evidence="2" id="KW-0812">Transmembrane</keyword>
<dbReference type="EMBL" id="BARS01005819">
    <property type="protein sequence ID" value="GAF79210.1"/>
    <property type="molecule type" value="Genomic_DNA"/>
</dbReference>
<feature type="transmembrane region" description="Helical" evidence="2">
    <location>
        <begin position="133"/>
        <end position="159"/>
    </location>
</feature>
<evidence type="ECO:0000256" key="1">
    <source>
        <dbReference type="ARBA" id="ARBA00022612"/>
    </source>
</evidence>